<evidence type="ECO:0000259" key="1">
    <source>
        <dbReference type="Pfam" id="PF11716"/>
    </source>
</evidence>
<dbReference type="Gene3D" id="1.20.120.450">
    <property type="entry name" value="dinb family like domain"/>
    <property type="match status" value="1"/>
</dbReference>
<dbReference type="SUPFAM" id="SSF109854">
    <property type="entry name" value="DinB/YfiT-like putative metalloenzymes"/>
    <property type="match status" value="1"/>
</dbReference>
<reference evidence="2 3" key="1">
    <citation type="submission" date="2014-04" db="EMBL/GenBank/DDBJ databases">
        <title>The Genome Sequence of Mycobacterium tuberculosis TKK-01-0051.</title>
        <authorList>
            <consortium name="The Broad Institute Genomics Platform"/>
            <consortium name="The Broad Institute Genome Sequencing Center for Infectious Disease"/>
            <person name="Earl A.M."/>
            <person name="Cohen K."/>
            <person name="Pym A."/>
            <person name="Bishai W."/>
            <person name="Maharaj K."/>
            <person name="Desjardins C."/>
            <person name="Abeel T."/>
            <person name="Young S."/>
            <person name="Zeng Q."/>
            <person name="Gargeya S."/>
            <person name="Abouelleil A."/>
            <person name="Alvarado L."/>
            <person name="Chapman S.B."/>
            <person name="Gainer-Dewar J."/>
            <person name="Goldberg J."/>
            <person name="Griggs A."/>
            <person name="Gujja S."/>
            <person name="Hansen M."/>
            <person name="Howarth C."/>
            <person name="Imamovic A."/>
            <person name="Larimer J."/>
            <person name="Murphy C."/>
            <person name="Naylor J."/>
            <person name="Pearson M."/>
            <person name="Poon T.W."/>
            <person name="Priest M."/>
            <person name="Roberts A."/>
            <person name="Saif S."/>
            <person name="Shea T."/>
            <person name="Sykes S."/>
            <person name="Wortman J."/>
            <person name="Nusbaum C."/>
            <person name="Birren B."/>
        </authorList>
    </citation>
    <scope>NUCLEOTIDE SEQUENCE [LARGE SCALE GENOMIC DNA]</scope>
    <source>
        <strain evidence="2 3">TKK-01-0051</strain>
    </source>
</reference>
<dbReference type="InterPro" id="IPR017520">
    <property type="entry name" value="CHP03086"/>
</dbReference>
<organism evidence="2 3">
    <name type="scientific">Mycobacterium [tuberculosis] TKK-01-0051</name>
    <dbReference type="NCBI Taxonomy" id="1324261"/>
    <lineage>
        <taxon>Bacteria</taxon>
        <taxon>Bacillati</taxon>
        <taxon>Actinomycetota</taxon>
        <taxon>Actinomycetes</taxon>
        <taxon>Mycobacteriales</taxon>
        <taxon>Mycobacteriaceae</taxon>
        <taxon>Mycobacterium</taxon>
        <taxon>Mycobacterium avium complex (MAC)</taxon>
    </lineage>
</organism>
<dbReference type="EMBL" id="JLXW01000008">
    <property type="protein sequence ID" value="KBZ62228.1"/>
    <property type="molecule type" value="Genomic_DNA"/>
</dbReference>
<dbReference type="InterPro" id="IPR034660">
    <property type="entry name" value="DinB/YfiT-like"/>
</dbReference>
<dbReference type="InterPro" id="IPR017517">
    <property type="entry name" value="Maleyloyr_isom"/>
</dbReference>
<accession>A0A051TZW1</accession>
<dbReference type="HOGENOM" id="CLU_051661_2_1_11"/>
<evidence type="ECO:0000313" key="2">
    <source>
        <dbReference type="EMBL" id="KBZ62228.1"/>
    </source>
</evidence>
<dbReference type="InterPro" id="IPR024344">
    <property type="entry name" value="MDMPI_metal-binding"/>
</dbReference>
<comment type="caution">
    <text evidence="2">The sequence shown here is derived from an EMBL/GenBank/DDBJ whole genome shotgun (WGS) entry which is preliminary data.</text>
</comment>
<evidence type="ECO:0000313" key="3">
    <source>
        <dbReference type="Proteomes" id="UP000025947"/>
    </source>
</evidence>
<sequence length="188" mass="20421">MPFADQTHLTRAAQAVDDLLVQLTGDDWTAPTPCEGWSVADVAQHLVEVNLDFARQLRATGSETPTETSPYGELLDGYRRSTKALQQALIRTGDSAVDVSPQLRGRLALRVADLLIHGWDIAVATGSPLRLPEDLCAQALSFAQRRSGALQRSGQFAPPRPIDEHAPAIDRLAALSGRTPPQPREDVR</sequence>
<protein>
    <submittedName>
        <fullName evidence="2">TIGR03086 family protein</fullName>
    </submittedName>
</protein>
<dbReference type="NCBIfam" id="TIGR03086">
    <property type="entry name" value="TIGR03086 family metal-binding protein"/>
    <property type="match status" value="1"/>
</dbReference>
<dbReference type="Pfam" id="PF11716">
    <property type="entry name" value="MDMPI_N"/>
    <property type="match status" value="1"/>
</dbReference>
<name>A0A051TZW1_9MYCO</name>
<dbReference type="AlphaFoldDB" id="A0A051TZW1"/>
<keyword evidence="3" id="KW-1185">Reference proteome</keyword>
<proteinExistence type="predicted"/>
<feature type="domain" description="Mycothiol-dependent maleylpyruvate isomerase metal-binding" evidence="1">
    <location>
        <begin position="10"/>
        <end position="122"/>
    </location>
</feature>
<gene>
    <name evidence="2" type="ORF">K875_03149</name>
</gene>
<dbReference type="Proteomes" id="UP000025947">
    <property type="component" value="Unassembled WGS sequence"/>
</dbReference>
<dbReference type="NCBIfam" id="TIGR03083">
    <property type="entry name" value="maleylpyruvate isomerase family mycothiol-dependent enzyme"/>
    <property type="match status" value="1"/>
</dbReference>
<dbReference type="GO" id="GO:0046872">
    <property type="term" value="F:metal ion binding"/>
    <property type="evidence" value="ECO:0007669"/>
    <property type="project" value="InterPro"/>
</dbReference>
<dbReference type="PATRIC" id="fig|1324261.3.peg.3178"/>
<dbReference type="RefSeq" id="WP_044485767.1">
    <property type="nucleotide sequence ID" value="NZ_KK328284.1"/>
</dbReference>